<feature type="transmembrane region" description="Helical" evidence="1">
    <location>
        <begin position="32"/>
        <end position="54"/>
    </location>
</feature>
<keyword evidence="1" id="KW-1133">Transmembrane helix</keyword>
<gene>
    <name evidence="2" type="ORF">MKZ47_20115</name>
</gene>
<comment type="caution">
    <text evidence="2">The sequence shown here is derived from an EMBL/GenBank/DDBJ whole genome shotgun (WGS) entry which is preliminary data.</text>
</comment>
<accession>A0ABT6U843</accession>
<organism evidence="2 3">
    <name type="scientific">Pseudoalteromonas shioyasakiensis</name>
    <dbReference type="NCBI Taxonomy" id="1190813"/>
    <lineage>
        <taxon>Bacteria</taxon>
        <taxon>Pseudomonadati</taxon>
        <taxon>Pseudomonadota</taxon>
        <taxon>Gammaproteobacteria</taxon>
        <taxon>Alteromonadales</taxon>
        <taxon>Pseudoalteromonadaceae</taxon>
        <taxon>Pseudoalteromonas</taxon>
    </lineage>
</organism>
<name>A0ABT6U843_9GAMM</name>
<sequence>MSKKQHLFIALTLLFAGALSTSLISKPLIEIINFISALGGGISGVCALYALFIWRKQINYSKKLEVLEALEKVHITCGSLTSIGNDVYSLLYSSNNIENGETKKYYAKLSSLYFDKVETLKMLNVEFLTKARMLEVIMKSNELRTLKNDVVSSTNQYINFKLPIDLKRENSVFLLINELTHSLSNRNNEVCANYRNYITPQ</sequence>
<evidence type="ECO:0000313" key="3">
    <source>
        <dbReference type="Proteomes" id="UP001156974"/>
    </source>
</evidence>
<keyword evidence="1" id="KW-0812">Transmembrane</keyword>
<proteinExistence type="predicted"/>
<reference evidence="2 3" key="1">
    <citation type="submission" date="2022-02" db="EMBL/GenBank/DDBJ databases">
        <title>Genome analysis of Beneficial Microorganisms for Coral consortium from Pocillopora damicornis.</title>
        <authorList>
            <person name="Rosado P.M."/>
            <person name="Cardoso P.M."/>
            <person name="Rosado J.G."/>
            <person name="Schultz J."/>
            <person name="Rocha U."/>
            <person name="Costa T.K."/>
            <person name="Peixoto R.S."/>
        </authorList>
    </citation>
    <scope>NUCLEOTIDE SEQUENCE [LARGE SCALE GENOMIC DNA]</scope>
    <source>
        <strain evidence="2 3">BMC5</strain>
    </source>
</reference>
<keyword evidence="3" id="KW-1185">Reference proteome</keyword>
<evidence type="ECO:0000313" key="2">
    <source>
        <dbReference type="EMBL" id="MDI4671375.1"/>
    </source>
</evidence>
<dbReference type="RefSeq" id="WP_175083392.1">
    <property type="nucleotide sequence ID" value="NZ_JAKUMG010000020.1"/>
</dbReference>
<protein>
    <submittedName>
        <fullName evidence="2">Uncharacterized protein</fullName>
    </submittedName>
</protein>
<keyword evidence="1" id="KW-0472">Membrane</keyword>
<dbReference type="Proteomes" id="UP001156974">
    <property type="component" value="Unassembled WGS sequence"/>
</dbReference>
<dbReference type="EMBL" id="JAKUMG010000020">
    <property type="protein sequence ID" value="MDI4671375.1"/>
    <property type="molecule type" value="Genomic_DNA"/>
</dbReference>
<evidence type="ECO:0000256" key="1">
    <source>
        <dbReference type="SAM" id="Phobius"/>
    </source>
</evidence>